<dbReference type="EMBL" id="JALDYZ010000012">
    <property type="protein sequence ID" value="MDI7924067.1"/>
    <property type="molecule type" value="Genomic_DNA"/>
</dbReference>
<organism evidence="1 2">
    <name type="scientific">Ferirhizobium litorale</name>
    <dbReference type="NCBI Taxonomy" id="2927786"/>
    <lineage>
        <taxon>Bacteria</taxon>
        <taxon>Pseudomonadati</taxon>
        <taxon>Pseudomonadota</taxon>
        <taxon>Alphaproteobacteria</taxon>
        <taxon>Hyphomicrobiales</taxon>
        <taxon>Rhizobiaceae</taxon>
        <taxon>Ferirhizobium</taxon>
    </lineage>
</organism>
<accession>A0AAE3QDZ0</accession>
<sequence length="158" mass="18219">MKSKRQPKGLADNSSLRTSKAVVQLEQAKALLRQQLRSGELEDYLVGQKREALKESDVLRLTTLHPNFLNGHKHKHTTKSEVGTFLKTLNAELAERRKLESNENSGATDWKAMYHKAIDRQERILTRAHAWKITMLRMARENRELKKKLGLKVVSLRP</sequence>
<proteinExistence type="predicted"/>
<gene>
    <name evidence="1" type="ORF">MRS75_18545</name>
</gene>
<protein>
    <submittedName>
        <fullName evidence="1">Uncharacterized protein</fullName>
    </submittedName>
</protein>
<dbReference type="RefSeq" id="WP_311788165.1">
    <property type="nucleotide sequence ID" value="NZ_JALDYY010000013.1"/>
</dbReference>
<evidence type="ECO:0000313" key="2">
    <source>
        <dbReference type="Proteomes" id="UP001161580"/>
    </source>
</evidence>
<dbReference type="Proteomes" id="UP001161580">
    <property type="component" value="Unassembled WGS sequence"/>
</dbReference>
<dbReference type="AlphaFoldDB" id="A0AAE3QDZ0"/>
<reference evidence="1" key="1">
    <citation type="submission" date="2022-03" db="EMBL/GenBank/DDBJ databases">
        <title>Fererhizobium litorale gen. nov., sp. nov., isolated from sandy sediments of the Sea of Japan seashore.</title>
        <authorList>
            <person name="Romanenko L."/>
            <person name="Kurilenko V."/>
            <person name="Otstavnykh N."/>
            <person name="Svetashev V."/>
            <person name="Tekutyeva L."/>
            <person name="Isaeva M."/>
            <person name="Mikhailov V."/>
        </authorList>
    </citation>
    <scope>NUCLEOTIDE SEQUENCE</scope>
    <source>
        <strain evidence="1">KMM 9576</strain>
    </source>
</reference>
<name>A0AAE3QDZ0_9HYPH</name>
<evidence type="ECO:0000313" key="1">
    <source>
        <dbReference type="EMBL" id="MDI7924067.1"/>
    </source>
</evidence>
<comment type="caution">
    <text evidence="1">The sequence shown here is derived from an EMBL/GenBank/DDBJ whole genome shotgun (WGS) entry which is preliminary data.</text>
</comment>
<keyword evidence="2" id="KW-1185">Reference proteome</keyword>